<feature type="chain" id="PRO_5003256436" description="Phosphodiester glycosidase domain-containing protein" evidence="1">
    <location>
        <begin position="19"/>
        <end position="309"/>
    </location>
</feature>
<proteinExistence type="predicted"/>
<dbReference type="RefSeq" id="WP_013599023.1">
    <property type="nucleotide sequence ID" value="NC_015144.1"/>
</dbReference>
<dbReference type="EMBL" id="CP002455">
    <property type="protein sequence ID" value="ADX68634.1"/>
    <property type="molecule type" value="Genomic_DNA"/>
</dbReference>
<keyword evidence="4" id="KW-1185">Reference proteome</keyword>
<dbReference type="OrthoDB" id="9809781at2"/>
<evidence type="ECO:0000256" key="1">
    <source>
        <dbReference type="SAM" id="SignalP"/>
    </source>
</evidence>
<dbReference type="Proteomes" id="UP000008641">
    <property type="component" value="Chromosome"/>
</dbReference>
<dbReference type="PANTHER" id="PTHR40446:SF2">
    <property type="entry name" value="N-ACETYLGLUCOSAMINE-1-PHOSPHODIESTER ALPHA-N-ACETYLGLUCOSAMINIDASE"/>
    <property type="match status" value="1"/>
</dbReference>
<dbReference type="PROSITE" id="PS51257">
    <property type="entry name" value="PROKAR_LIPOPROTEIN"/>
    <property type="match status" value="1"/>
</dbReference>
<accession>F0P1C0</accession>
<dbReference type="STRING" id="865938.Weevi_1953"/>
<dbReference type="PANTHER" id="PTHR40446">
    <property type="entry name" value="N-ACETYLGLUCOSAMINE-1-PHOSPHODIESTER ALPHA-N-ACETYLGLUCOSAMINIDASE"/>
    <property type="match status" value="1"/>
</dbReference>
<evidence type="ECO:0000313" key="4">
    <source>
        <dbReference type="Proteomes" id="UP000008641"/>
    </source>
</evidence>
<feature type="domain" description="Phosphodiester glycosidase" evidence="2">
    <location>
        <begin position="98"/>
        <end position="307"/>
    </location>
</feature>
<keyword evidence="1" id="KW-0732">Signal</keyword>
<reference evidence="3 4" key="1">
    <citation type="journal article" date="2011" name="Stand. Genomic Sci.">
        <title>Complete genome sequence of Weeksella virosa type strain (9751).</title>
        <authorList>
            <person name="Lang E."/>
            <person name="Teshima H."/>
            <person name="Lucas S."/>
            <person name="Lapidus A."/>
            <person name="Hammon N."/>
            <person name="Deshpande S."/>
            <person name="Nolan M."/>
            <person name="Cheng J.F."/>
            <person name="Pitluck S."/>
            <person name="Liolios K."/>
            <person name="Pagani I."/>
            <person name="Mikhailova N."/>
            <person name="Ivanova N."/>
            <person name="Mavromatis K."/>
            <person name="Pati A."/>
            <person name="Tapia R."/>
            <person name="Han C."/>
            <person name="Goodwin L."/>
            <person name="Chen A."/>
            <person name="Palaniappan K."/>
            <person name="Land M."/>
            <person name="Hauser L."/>
            <person name="Chang Y.J."/>
            <person name="Jeffries C.D."/>
            <person name="Brambilla E.M."/>
            <person name="Kopitz M."/>
            <person name="Rohde M."/>
            <person name="Goker M."/>
            <person name="Tindall B.J."/>
            <person name="Detter J.C."/>
            <person name="Woyke T."/>
            <person name="Bristow J."/>
            <person name="Eisen J.A."/>
            <person name="Markowitz V."/>
            <person name="Hugenholtz P."/>
            <person name="Klenk H.P."/>
            <person name="Kyrpides N.C."/>
        </authorList>
    </citation>
    <scope>NUCLEOTIDE SEQUENCE [LARGE SCALE GENOMIC DNA]</scope>
    <source>
        <strain evidence="4">ATCC 43766 / DSM 16922 / JCM 21250 / NBRC 16016 / NCTC 11634 / CL345/78</strain>
    </source>
</reference>
<dbReference type="Pfam" id="PF09992">
    <property type="entry name" value="NAGPA"/>
    <property type="match status" value="1"/>
</dbReference>
<dbReference type="KEGG" id="wvi:Weevi_1953"/>
<dbReference type="eggNOG" id="COG4632">
    <property type="taxonomic scope" value="Bacteria"/>
</dbReference>
<dbReference type="HOGENOM" id="CLU_070518_0_0_10"/>
<dbReference type="AlphaFoldDB" id="F0P1C0"/>
<evidence type="ECO:0000259" key="2">
    <source>
        <dbReference type="Pfam" id="PF09992"/>
    </source>
</evidence>
<organism evidence="3 4">
    <name type="scientific">Weeksella virosa (strain ATCC 43766 / DSM 16922 / JCM 21250 / CCUG 30538 / CDC 9751 / IAM 14551 / NBRC 16016 / NCTC 11634 / CL345/78)</name>
    <dbReference type="NCBI Taxonomy" id="865938"/>
    <lineage>
        <taxon>Bacteria</taxon>
        <taxon>Pseudomonadati</taxon>
        <taxon>Bacteroidota</taxon>
        <taxon>Flavobacteriia</taxon>
        <taxon>Flavobacteriales</taxon>
        <taxon>Weeksellaceae</taxon>
        <taxon>Weeksella</taxon>
    </lineage>
</organism>
<gene>
    <name evidence="3" type="ordered locus">Weevi_1953</name>
</gene>
<protein>
    <recommendedName>
        <fullName evidence="2">Phosphodiester glycosidase domain-containing protein</fullName>
    </recommendedName>
</protein>
<name>F0P1C0_WEEVC</name>
<sequence>MKKLLLALIVISFIQSCASVQSIEKTDNLLLDRKGWKINEIEDGITHYEFPSQYYHAFKSYQNVNVLAIHPQHNKYKIDFTEINPRDSISAVGNKNENAIFAINGTYYEKNANAGNSTSYFKTKNQLIDSVQVKPGTLYYWKHEGAFYMTNEKVGIVRGNNKTYNDLNAANIMSGSPLLIENYHPSGLHFTRNIVENLNDLNYENPDRHQGVRHPRTAVAIMPNNVVLFIAVDGRNDKAAGMSAKELTEFLITYFNPKDALNIDGGGSTTFWLRNDKRSKTGVINYPTDNKKFDHNGQRRVRNGFMIVE</sequence>
<reference evidence="4" key="2">
    <citation type="journal article" date="2011" name="Stand. Genomic Sci.">
        <title>Complete genome sequence of Weeksella virosa type strain (9751T).</title>
        <authorList>
            <person name="Lang E."/>
            <person name="Teshima H."/>
            <person name="Lucas S."/>
            <person name="Lapidus A."/>
            <person name="Hammon N."/>
            <person name="Deshpande S."/>
            <person name="Nolan M."/>
            <person name="Cheng J."/>
            <person name="Pitluck S."/>
            <person name="Liolios K."/>
            <person name="Pagani I."/>
            <person name="Mikhailova N."/>
            <person name="Ivanova N."/>
            <person name="Mavromatis K."/>
            <person name="Pati A."/>
            <person name="Tapia R."/>
            <person name="Han C."/>
            <person name="Goodwin L."/>
            <person name="Chen A."/>
            <person name="Palaniappan K."/>
            <person name="Land M."/>
            <person name="Hauser L."/>
            <person name="Chang Y."/>
            <person name="Jeffries C."/>
            <person name="Brambilla E."/>
            <person name="Kopitz M."/>
            <person name="Rohde M."/>
            <person name="Goker M."/>
            <person name="Tindall B."/>
            <person name="Detter J."/>
            <person name="Woyke T."/>
            <person name="Bristow J."/>
            <person name="Eisen J."/>
            <person name="Markowitz V."/>
            <person name="Hugenholtz P."/>
            <person name="Klenk H."/>
            <person name="Kyrpides N."/>
        </authorList>
    </citation>
    <scope>NUCLEOTIDE SEQUENCE [LARGE SCALE GENOMIC DNA]</scope>
    <source>
        <strain evidence="4">ATCC 43766 / DSM 16922 / JCM 21250 / NBRC 16016 / NCTC 11634 / CL345/78</strain>
    </source>
</reference>
<feature type="signal peptide" evidence="1">
    <location>
        <begin position="1"/>
        <end position="18"/>
    </location>
</feature>
<evidence type="ECO:0000313" key="3">
    <source>
        <dbReference type="EMBL" id="ADX68634.1"/>
    </source>
</evidence>
<dbReference type="InterPro" id="IPR018711">
    <property type="entry name" value="NAGPA"/>
</dbReference>